<organism evidence="2 3">
    <name type="scientific">Granulicella mallensis</name>
    <dbReference type="NCBI Taxonomy" id="940614"/>
    <lineage>
        <taxon>Bacteria</taxon>
        <taxon>Pseudomonadati</taxon>
        <taxon>Acidobacteriota</taxon>
        <taxon>Terriglobia</taxon>
        <taxon>Terriglobales</taxon>
        <taxon>Acidobacteriaceae</taxon>
        <taxon>Granulicella</taxon>
    </lineage>
</organism>
<evidence type="ECO:0000313" key="2">
    <source>
        <dbReference type="EMBL" id="MBB5066440.1"/>
    </source>
</evidence>
<feature type="region of interest" description="Disordered" evidence="1">
    <location>
        <begin position="57"/>
        <end position="96"/>
    </location>
</feature>
<dbReference type="EMBL" id="JACHIO010000028">
    <property type="protein sequence ID" value="MBB5066440.1"/>
    <property type="molecule type" value="Genomic_DNA"/>
</dbReference>
<accession>A0A7W8ED80</accession>
<dbReference type="AlphaFoldDB" id="A0A7W8ED80"/>
<reference evidence="2 3" key="1">
    <citation type="submission" date="2020-08" db="EMBL/GenBank/DDBJ databases">
        <title>Genomic Encyclopedia of Type Strains, Phase IV (KMG-V): Genome sequencing to study the core and pangenomes of soil and plant-associated prokaryotes.</title>
        <authorList>
            <person name="Whitman W."/>
        </authorList>
    </citation>
    <scope>NUCLEOTIDE SEQUENCE [LARGE SCALE GENOMIC DNA]</scope>
    <source>
        <strain evidence="2 3">X5P3</strain>
    </source>
</reference>
<sequence>MSAPAQQTPPPGGHLVDDWTHHHVIFSDPGTEQDAIKKGRHAEWLRIVNDPRYRMQQLRRGAEARQASHFGSDPWNDREHDRGREGKPPAGSEDESIQRDWAVTLGAAGASTAIDTYPAKFTFNVNAAPSCTQDYVIYPVDVAGSTTQANILGVNNLYKTTCTTGTVPNVEFAYEVGTGIVETSPVLSEDGTKVAFVESIQGVLLNTAGSIFHVLTLGTNGNTGCPSSPCNGNASNKPVAPGTLNNAKDVKIQMAPATLIGLGVFGSTDFKSSPFVDYTNDIAYVGDLNGVLHKFTGVFQGTPTEVTTGGWPFIAPVPLLGTAPSFGSPVFDGGASQNIYVASLANGSNAGGQIFCVTTAGVACANANIQAGSSGIQDGPIVDSTTEKVFVANDNGSSNALFQVSTSLASASLLTANMGAAGTDLYDGAFDNAYFASGTNTGNMYFCGGGTLYQVPITSGAMGTTATATTVKLSSGTGAQADCTPLTEVFNPNLTISGTTGHDLLFLGVTNKGVPTGCGGEACIMTFDITSGAVPTAPIATFPLATGTTLLGTSGLVIDNVSTSTGGSQVYFGNQNAGTGVQASQAGLQ</sequence>
<gene>
    <name evidence="2" type="ORF">HDF15_004820</name>
</gene>
<name>A0A7W8ED80_9BACT</name>
<evidence type="ECO:0000256" key="1">
    <source>
        <dbReference type="SAM" id="MobiDB-lite"/>
    </source>
</evidence>
<dbReference type="Proteomes" id="UP000584867">
    <property type="component" value="Unassembled WGS sequence"/>
</dbReference>
<evidence type="ECO:0000313" key="3">
    <source>
        <dbReference type="Proteomes" id="UP000584867"/>
    </source>
</evidence>
<feature type="compositionally biased region" description="Basic and acidic residues" evidence="1">
    <location>
        <begin position="75"/>
        <end position="87"/>
    </location>
</feature>
<proteinExistence type="predicted"/>
<protein>
    <submittedName>
        <fullName evidence="2">Uncharacterized protein</fullName>
    </submittedName>
</protein>
<comment type="caution">
    <text evidence="2">The sequence shown here is derived from an EMBL/GenBank/DDBJ whole genome shotgun (WGS) entry which is preliminary data.</text>
</comment>
<dbReference type="RefSeq" id="WP_184260074.1">
    <property type="nucleotide sequence ID" value="NZ_JACHIO010000028.1"/>
</dbReference>